<organism evidence="1 2">
    <name type="scientific">Convivina intestini</name>
    <dbReference type="NCBI Taxonomy" id="1505726"/>
    <lineage>
        <taxon>Bacteria</taxon>
        <taxon>Bacillati</taxon>
        <taxon>Bacillota</taxon>
        <taxon>Bacilli</taxon>
        <taxon>Lactobacillales</taxon>
        <taxon>Lactobacillaceae</taxon>
        <taxon>Convivina</taxon>
    </lineage>
</organism>
<evidence type="ECO:0000313" key="1">
    <source>
        <dbReference type="EMBL" id="PVY86523.1"/>
    </source>
</evidence>
<comment type="caution">
    <text evidence="1">The sequence shown here is derived from an EMBL/GenBank/DDBJ whole genome shotgun (WGS) entry which is preliminary data.</text>
</comment>
<sequence>MLMKYESNVKRDIFGSLLNGFSKLNMAGNIGSIQTKNVFVGSEYDDKKAISSDWNAVGNSLRASINLVVGHESK</sequence>
<dbReference type="AlphaFoldDB" id="A0A2U1DFQ6"/>
<keyword evidence="2" id="KW-1185">Reference proteome</keyword>
<reference evidence="1 2" key="1">
    <citation type="submission" date="2018-04" db="EMBL/GenBank/DDBJ databases">
        <title>Genomic Encyclopedia of Type Strains, Phase IV (KMG-IV): sequencing the most valuable type-strain genomes for metagenomic binning, comparative biology and taxonomic classification.</title>
        <authorList>
            <person name="Goeker M."/>
        </authorList>
    </citation>
    <scope>NUCLEOTIDE SEQUENCE [LARGE SCALE GENOMIC DNA]</scope>
    <source>
        <strain evidence="1 2">DSM 28795</strain>
    </source>
</reference>
<proteinExistence type="predicted"/>
<gene>
    <name evidence="1" type="ORF">C7384_101443</name>
</gene>
<protein>
    <submittedName>
        <fullName evidence="1">Uncharacterized protein</fullName>
    </submittedName>
</protein>
<accession>A0A2U1DFQ6</accession>
<dbReference type="EMBL" id="QEKT01000001">
    <property type="protein sequence ID" value="PVY86523.1"/>
    <property type="molecule type" value="Genomic_DNA"/>
</dbReference>
<name>A0A2U1DFQ6_9LACO</name>
<evidence type="ECO:0000313" key="2">
    <source>
        <dbReference type="Proteomes" id="UP000245433"/>
    </source>
</evidence>
<dbReference type="Proteomes" id="UP000245433">
    <property type="component" value="Unassembled WGS sequence"/>
</dbReference>